<dbReference type="EMBL" id="JAUEPO010000003">
    <property type="protein sequence ID" value="KAK3327208.1"/>
    <property type="molecule type" value="Genomic_DNA"/>
</dbReference>
<evidence type="ECO:0000313" key="2">
    <source>
        <dbReference type="EMBL" id="KAK3327208.1"/>
    </source>
</evidence>
<name>A0AAE0ILA1_9PEZI</name>
<gene>
    <name evidence="2" type="ORF">B0T19DRAFT_400102</name>
</gene>
<reference evidence="2" key="1">
    <citation type="journal article" date="2023" name="Mol. Phylogenet. Evol.">
        <title>Genome-scale phylogeny and comparative genomics of the fungal order Sordariales.</title>
        <authorList>
            <person name="Hensen N."/>
            <person name="Bonometti L."/>
            <person name="Westerberg I."/>
            <person name="Brannstrom I.O."/>
            <person name="Guillou S."/>
            <person name="Cros-Aarteil S."/>
            <person name="Calhoun S."/>
            <person name="Haridas S."/>
            <person name="Kuo A."/>
            <person name="Mondo S."/>
            <person name="Pangilinan J."/>
            <person name="Riley R."/>
            <person name="LaButti K."/>
            <person name="Andreopoulos B."/>
            <person name="Lipzen A."/>
            <person name="Chen C."/>
            <person name="Yan M."/>
            <person name="Daum C."/>
            <person name="Ng V."/>
            <person name="Clum A."/>
            <person name="Steindorff A."/>
            <person name="Ohm R.A."/>
            <person name="Martin F."/>
            <person name="Silar P."/>
            <person name="Natvig D.O."/>
            <person name="Lalanne C."/>
            <person name="Gautier V."/>
            <person name="Ament-Velasquez S.L."/>
            <person name="Kruys A."/>
            <person name="Hutchinson M.I."/>
            <person name="Powell A.J."/>
            <person name="Barry K."/>
            <person name="Miller A.N."/>
            <person name="Grigoriev I.V."/>
            <person name="Debuchy R."/>
            <person name="Gladieux P."/>
            <person name="Hiltunen Thoren M."/>
            <person name="Johannesson H."/>
        </authorList>
    </citation>
    <scope>NUCLEOTIDE SEQUENCE</scope>
    <source>
        <strain evidence="2">SMH4131-1</strain>
    </source>
</reference>
<feature type="region of interest" description="Disordered" evidence="1">
    <location>
        <begin position="199"/>
        <end position="223"/>
    </location>
</feature>
<protein>
    <submittedName>
        <fullName evidence="2">Uncharacterized protein</fullName>
    </submittedName>
</protein>
<accession>A0AAE0ILA1</accession>
<feature type="region of interest" description="Disordered" evidence="1">
    <location>
        <begin position="100"/>
        <end position="136"/>
    </location>
</feature>
<comment type="caution">
    <text evidence="2">The sequence shown here is derived from an EMBL/GenBank/DDBJ whole genome shotgun (WGS) entry which is preliminary data.</text>
</comment>
<dbReference type="Proteomes" id="UP001286456">
    <property type="component" value="Unassembled WGS sequence"/>
</dbReference>
<keyword evidence="3" id="KW-1185">Reference proteome</keyword>
<evidence type="ECO:0000313" key="3">
    <source>
        <dbReference type="Proteomes" id="UP001286456"/>
    </source>
</evidence>
<feature type="region of interest" description="Disordered" evidence="1">
    <location>
        <begin position="30"/>
        <end position="58"/>
    </location>
</feature>
<organism evidence="2 3">
    <name type="scientific">Cercophora scortea</name>
    <dbReference type="NCBI Taxonomy" id="314031"/>
    <lineage>
        <taxon>Eukaryota</taxon>
        <taxon>Fungi</taxon>
        <taxon>Dikarya</taxon>
        <taxon>Ascomycota</taxon>
        <taxon>Pezizomycotina</taxon>
        <taxon>Sordariomycetes</taxon>
        <taxon>Sordariomycetidae</taxon>
        <taxon>Sordariales</taxon>
        <taxon>Lasiosphaeriaceae</taxon>
        <taxon>Cercophora</taxon>
    </lineage>
</organism>
<feature type="compositionally biased region" description="Low complexity" evidence="1">
    <location>
        <begin position="318"/>
        <end position="338"/>
    </location>
</feature>
<sequence>MPADPKHAGRKRSLRQRIRSLGQLGLKTEVKEEEQQAPFEIVHTPDRPGRLISPLEAPTEEDCAIDIKTWQWASEQQEKINSPIPPKHLGMFRYGAQIPLEGQGERGPDTGYLSPSHSSTQPYGPTPHDGNDGEYDESYVVDKKQLVLMEGVRRGLCPHCRRIFANPAAENCPHCAGDLTPFRVYRPSQVPQSIHIQLQQQDEGSGRSMTKAGPGPGSVASTAHSTELGWWGKLPDNPEVTPSPSELTLVLPSSVGSVSEGPPSTVSKLSSIPDLFGRDDEAVPRPLASERFKKSMSHNNGSAPFRTFATMASIPTKTSNGSLASNSNSTGSSGSNGTIRLARADEMFPREPERGPSPLPAGIDAGAGKARFVNYNKPLPPITQHQRWQTTDQRVAHERMIRENGDDADLFMNIYDNYSEPRSS</sequence>
<feature type="region of interest" description="Disordered" evidence="1">
    <location>
        <begin position="316"/>
        <end position="338"/>
    </location>
</feature>
<evidence type="ECO:0000256" key="1">
    <source>
        <dbReference type="SAM" id="MobiDB-lite"/>
    </source>
</evidence>
<feature type="compositionally biased region" description="Polar residues" evidence="1">
    <location>
        <begin position="113"/>
        <end position="123"/>
    </location>
</feature>
<reference evidence="2" key="2">
    <citation type="submission" date="2023-06" db="EMBL/GenBank/DDBJ databases">
        <authorList>
            <consortium name="Lawrence Berkeley National Laboratory"/>
            <person name="Haridas S."/>
            <person name="Hensen N."/>
            <person name="Bonometti L."/>
            <person name="Westerberg I."/>
            <person name="Brannstrom I.O."/>
            <person name="Guillou S."/>
            <person name="Cros-Aarteil S."/>
            <person name="Calhoun S."/>
            <person name="Kuo A."/>
            <person name="Mondo S."/>
            <person name="Pangilinan J."/>
            <person name="Riley R."/>
            <person name="Labutti K."/>
            <person name="Andreopoulos B."/>
            <person name="Lipzen A."/>
            <person name="Chen C."/>
            <person name="Yanf M."/>
            <person name="Daum C."/>
            <person name="Ng V."/>
            <person name="Clum A."/>
            <person name="Steindorff A."/>
            <person name="Ohm R."/>
            <person name="Martin F."/>
            <person name="Silar P."/>
            <person name="Natvig D."/>
            <person name="Lalanne C."/>
            <person name="Gautier V."/>
            <person name="Ament-Velasquez S.L."/>
            <person name="Kruys A."/>
            <person name="Hutchinson M.I."/>
            <person name="Powell A.J."/>
            <person name="Barry K."/>
            <person name="Miller A.N."/>
            <person name="Grigoriev I.V."/>
            <person name="Debuchy R."/>
            <person name="Gladieux P."/>
            <person name="Thoren M.H."/>
            <person name="Johannesson H."/>
        </authorList>
    </citation>
    <scope>NUCLEOTIDE SEQUENCE</scope>
    <source>
        <strain evidence="2">SMH4131-1</strain>
    </source>
</reference>
<proteinExistence type="predicted"/>
<dbReference type="AlphaFoldDB" id="A0AAE0ILA1"/>